<dbReference type="AlphaFoldDB" id="X0VWG4"/>
<evidence type="ECO:0000313" key="1">
    <source>
        <dbReference type="EMBL" id="GAG16788.1"/>
    </source>
</evidence>
<name>X0VWG4_9ZZZZ</name>
<feature type="non-terminal residue" evidence="1">
    <location>
        <position position="62"/>
    </location>
</feature>
<comment type="caution">
    <text evidence="1">The sequence shown here is derived from an EMBL/GenBank/DDBJ whole genome shotgun (WGS) entry which is preliminary data.</text>
</comment>
<sequence length="62" mass="7313">MKIIINKGEEQTVVYATKVRIEPDGPWQRDRMALYYMTKGDGLHHISRNSSFIDYLDWIVVN</sequence>
<reference evidence="1" key="1">
    <citation type="journal article" date="2014" name="Front. Microbiol.">
        <title>High frequency of phylogenetically diverse reductive dehalogenase-homologous genes in deep subseafloor sedimentary metagenomes.</title>
        <authorList>
            <person name="Kawai M."/>
            <person name="Futagami T."/>
            <person name="Toyoda A."/>
            <person name="Takaki Y."/>
            <person name="Nishi S."/>
            <person name="Hori S."/>
            <person name="Arai W."/>
            <person name="Tsubouchi T."/>
            <person name="Morono Y."/>
            <person name="Uchiyama I."/>
            <person name="Ito T."/>
            <person name="Fujiyama A."/>
            <person name="Inagaki F."/>
            <person name="Takami H."/>
        </authorList>
    </citation>
    <scope>NUCLEOTIDE SEQUENCE</scope>
    <source>
        <strain evidence="1">Expedition CK06-06</strain>
    </source>
</reference>
<gene>
    <name evidence="1" type="ORF">S01H1_58088</name>
</gene>
<accession>X0VWG4</accession>
<organism evidence="1">
    <name type="scientific">marine sediment metagenome</name>
    <dbReference type="NCBI Taxonomy" id="412755"/>
    <lineage>
        <taxon>unclassified sequences</taxon>
        <taxon>metagenomes</taxon>
        <taxon>ecological metagenomes</taxon>
    </lineage>
</organism>
<proteinExistence type="predicted"/>
<dbReference type="EMBL" id="BARS01037922">
    <property type="protein sequence ID" value="GAG16788.1"/>
    <property type="molecule type" value="Genomic_DNA"/>
</dbReference>
<protein>
    <submittedName>
        <fullName evidence="1">Uncharacterized protein</fullName>
    </submittedName>
</protein>